<evidence type="ECO:0000256" key="3">
    <source>
        <dbReference type="ARBA" id="ARBA00036527"/>
    </source>
</evidence>
<dbReference type="InterPro" id="IPR025110">
    <property type="entry name" value="AMP-bd_C"/>
</dbReference>
<organism evidence="9 10">
    <name type="scientific">Saccoglossus kowalevskii</name>
    <name type="common">Acorn worm</name>
    <dbReference type="NCBI Taxonomy" id="10224"/>
    <lineage>
        <taxon>Eukaryota</taxon>
        <taxon>Metazoa</taxon>
        <taxon>Hemichordata</taxon>
        <taxon>Enteropneusta</taxon>
        <taxon>Harrimaniidae</taxon>
        <taxon>Saccoglossus</taxon>
    </lineage>
</organism>
<dbReference type="NCBIfam" id="NF006134">
    <property type="entry name" value="PRK08279.1"/>
    <property type="match status" value="1"/>
</dbReference>
<dbReference type="Pfam" id="PF00501">
    <property type="entry name" value="AMP-binding"/>
    <property type="match status" value="1"/>
</dbReference>
<dbReference type="RefSeq" id="XP_002741021.2">
    <property type="nucleotide sequence ID" value="XM_002740975.2"/>
</dbReference>
<evidence type="ECO:0000259" key="7">
    <source>
        <dbReference type="Pfam" id="PF13193"/>
    </source>
</evidence>
<reference evidence="10" key="1">
    <citation type="submission" date="2025-08" db="UniProtKB">
        <authorList>
            <consortium name="RefSeq"/>
        </authorList>
    </citation>
    <scope>IDENTIFICATION</scope>
    <source>
        <tissue evidence="10">Testes</tissue>
    </source>
</reference>
<dbReference type="InterPro" id="IPR020845">
    <property type="entry name" value="AMP-binding_CS"/>
</dbReference>
<dbReference type="Proteomes" id="UP000694865">
    <property type="component" value="Unplaced"/>
</dbReference>
<feature type="domain" description="Integrase zinc-binding" evidence="8">
    <location>
        <begin position="697"/>
        <end position="740"/>
    </location>
</feature>
<gene>
    <name evidence="10" type="primary">LOC100373989</name>
</gene>
<dbReference type="PANTHER" id="PTHR43107">
    <property type="entry name" value="LONG-CHAIN FATTY ACID TRANSPORT PROTEIN"/>
    <property type="match status" value="1"/>
</dbReference>
<dbReference type="Pfam" id="PF13193">
    <property type="entry name" value="AMP-binding_C"/>
    <property type="match status" value="1"/>
</dbReference>
<keyword evidence="9" id="KW-1185">Reference proteome</keyword>
<comment type="catalytic activity">
    <reaction evidence="3">
        <text>a very long-chain fatty acid + ATP + CoA = a very long-chain fatty acyl-CoA + AMP + diphosphate</text>
        <dbReference type="Rhea" id="RHEA:54536"/>
        <dbReference type="ChEBI" id="CHEBI:30616"/>
        <dbReference type="ChEBI" id="CHEBI:33019"/>
        <dbReference type="ChEBI" id="CHEBI:57287"/>
        <dbReference type="ChEBI" id="CHEBI:58950"/>
        <dbReference type="ChEBI" id="CHEBI:138261"/>
        <dbReference type="ChEBI" id="CHEBI:456215"/>
    </reaction>
    <physiologicalReaction direction="left-to-right" evidence="3">
        <dbReference type="Rhea" id="RHEA:54537"/>
    </physiologicalReaction>
</comment>
<dbReference type="SUPFAM" id="SSF56801">
    <property type="entry name" value="Acetyl-CoA synthetase-like"/>
    <property type="match status" value="1"/>
</dbReference>
<dbReference type="InterPro" id="IPR045851">
    <property type="entry name" value="AMP-bd_C_sf"/>
</dbReference>
<dbReference type="Pfam" id="PF17921">
    <property type="entry name" value="Integrase_H2C2"/>
    <property type="match status" value="1"/>
</dbReference>
<accession>A0ABM0GZS5</accession>
<proteinExistence type="inferred from homology"/>
<evidence type="ECO:0000256" key="1">
    <source>
        <dbReference type="ARBA" id="ARBA00006432"/>
    </source>
</evidence>
<evidence type="ECO:0000313" key="9">
    <source>
        <dbReference type="Proteomes" id="UP000694865"/>
    </source>
</evidence>
<evidence type="ECO:0000313" key="10">
    <source>
        <dbReference type="RefSeq" id="XP_002741021.2"/>
    </source>
</evidence>
<dbReference type="GeneID" id="100373989"/>
<dbReference type="InterPro" id="IPR042099">
    <property type="entry name" value="ANL_N_sf"/>
</dbReference>
<evidence type="ECO:0000256" key="2">
    <source>
        <dbReference type="ARBA" id="ARBA00022598"/>
    </source>
</evidence>
<sequence length="827" mass="94439">MTSPGAIDKRLKVATGAAAAAGLVRFLYPYFGRDYNAVRSGRAFAKYVKGNLAKNRYIVDLFEDAVERDPYKTFIIYENTIYTYGDINTMANKLANFARGKGFKVGDCAAILMYNEPAYIWSYLGFAKLGMKCAFINYNLRAESLINCLDVTDAKILMLADDPRLLSTVENIAGELEQRNIGIWTTGCNEKTKFRNIDDDLANISDQAIQREVRSAILYSDVSIYIFTSGTTGHPKASRISYFRQMRAMFTFNILGVNSNDCTYICLPLYHSSATMLSFGSVVRSASSMVLARKFSIHKFWDDCRRHGVTIIFYIGETCRYLLSLPEHPDDKRNSVRVAIGNGLRPDIWKRFQQRFNIPLIHEFYGATEGNYYSANTDNTIGAVGRLSPLIKYLTGFHVVKFDYETAEPVRDSKGRCIPTKLGTAGLLINRITEIARFEGYAGNKDLTEKKIIRNAFVDGDAYFNTGDVMMLDKNYYLYFVDRLGDTFRWKGENVATTEVSDIVAMFPGISEANVYGVKVPGQDGRAGMAAIVVKDETTFSMQEFHNYITSSLPLYACPKFLRIMETIDTTATFKHRKIDLIREGFDPEKIRQKLYFYDFDNKTYSPLDSAAYSKIVIEQYNRLCHGWILVKLLSLIPCQQWISQLAKFDFDIAYRPGRSNANADGLSRMPRKDVEETPRAQLLLPKKLRCDDYGLHISNVHFRFDNTMDLVVAQFHWPMMRSFMKQLCNSCKRCVLRKSITATTRVPLFNILITEPLKLALHLPIDLAFDLCEDDNLRHRLKSSYAEAIAQTDLSRQKQKINYDKKSNNTLLELNLEIEFFIKTRL</sequence>
<dbReference type="InterPro" id="IPR000873">
    <property type="entry name" value="AMP-dep_synth/lig_dom"/>
</dbReference>
<evidence type="ECO:0000259" key="6">
    <source>
        <dbReference type="Pfam" id="PF00501"/>
    </source>
</evidence>
<name>A0ABM0GZS5_SACKO</name>
<dbReference type="PANTHER" id="PTHR43107:SF22">
    <property type="entry name" value="VERY LONG-CHAIN ACYL-COA SYNTHETASE"/>
    <property type="match status" value="1"/>
</dbReference>
<comment type="similarity">
    <text evidence="1">Belongs to the ATP-dependent AMP-binding enzyme family.</text>
</comment>
<evidence type="ECO:0000259" key="8">
    <source>
        <dbReference type="Pfam" id="PF17921"/>
    </source>
</evidence>
<keyword evidence="2" id="KW-0436">Ligase</keyword>
<dbReference type="Gene3D" id="3.40.50.12780">
    <property type="entry name" value="N-terminal domain of ligase-like"/>
    <property type="match status" value="1"/>
</dbReference>
<dbReference type="InterPro" id="IPR041588">
    <property type="entry name" value="Integrase_H2C2"/>
</dbReference>
<evidence type="ECO:0000256" key="5">
    <source>
        <dbReference type="ARBA" id="ARBA00048666"/>
    </source>
</evidence>
<feature type="domain" description="AMP-dependent synthetase/ligase" evidence="6">
    <location>
        <begin position="62"/>
        <end position="389"/>
    </location>
</feature>
<dbReference type="Gene3D" id="3.30.300.30">
    <property type="match status" value="1"/>
</dbReference>
<dbReference type="PROSITE" id="PS00455">
    <property type="entry name" value="AMP_BINDING"/>
    <property type="match status" value="1"/>
</dbReference>
<protein>
    <recommendedName>
        <fullName evidence="4">Long-chain-fatty-acid--CoA ligase</fullName>
    </recommendedName>
</protein>
<evidence type="ECO:0000256" key="4">
    <source>
        <dbReference type="ARBA" id="ARBA00041297"/>
    </source>
</evidence>
<feature type="domain" description="AMP-binding enzyme C-terminal" evidence="7">
    <location>
        <begin position="500"/>
        <end position="575"/>
    </location>
</feature>
<dbReference type="Gene3D" id="1.10.340.70">
    <property type="match status" value="1"/>
</dbReference>
<comment type="catalytic activity">
    <reaction evidence="5">
        <text>tetracosanoate + ATP + CoA = tetracosanoyl-CoA + AMP + diphosphate</text>
        <dbReference type="Rhea" id="RHEA:33639"/>
        <dbReference type="ChEBI" id="CHEBI:30616"/>
        <dbReference type="ChEBI" id="CHEBI:31014"/>
        <dbReference type="ChEBI" id="CHEBI:33019"/>
        <dbReference type="ChEBI" id="CHEBI:57287"/>
        <dbReference type="ChEBI" id="CHEBI:65052"/>
        <dbReference type="ChEBI" id="CHEBI:456215"/>
    </reaction>
    <physiologicalReaction direction="left-to-right" evidence="5">
        <dbReference type="Rhea" id="RHEA:33640"/>
    </physiologicalReaction>
</comment>